<evidence type="ECO:0000256" key="1">
    <source>
        <dbReference type="ARBA" id="ARBA00004141"/>
    </source>
</evidence>
<protein>
    <submittedName>
        <fullName evidence="6">TDT family transporter</fullName>
    </submittedName>
</protein>
<keyword evidence="4 5" id="KW-0472">Membrane</keyword>
<dbReference type="InterPro" id="IPR004695">
    <property type="entry name" value="SLAC1/Mae1/Ssu1/TehA"/>
</dbReference>
<dbReference type="InterPro" id="IPR038665">
    <property type="entry name" value="Voltage-dep_anion_channel_sf"/>
</dbReference>
<feature type="transmembrane region" description="Helical" evidence="5">
    <location>
        <begin position="215"/>
        <end position="236"/>
    </location>
</feature>
<accession>A0A9D1A136</accession>
<dbReference type="Pfam" id="PF03595">
    <property type="entry name" value="SLAC1"/>
    <property type="match status" value="1"/>
</dbReference>
<keyword evidence="2 5" id="KW-0812">Transmembrane</keyword>
<organism evidence="6 7">
    <name type="scientific">Candidatus Aveggerthella stercoripullorum</name>
    <dbReference type="NCBI Taxonomy" id="2840688"/>
    <lineage>
        <taxon>Bacteria</taxon>
        <taxon>Bacillati</taxon>
        <taxon>Actinomycetota</taxon>
        <taxon>Coriobacteriia</taxon>
        <taxon>Eggerthellales</taxon>
        <taxon>Eggerthellaceae</taxon>
        <taxon>Eggerthellaceae incertae sedis</taxon>
        <taxon>Candidatus Aveggerthella</taxon>
    </lineage>
</organism>
<evidence type="ECO:0000256" key="4">
    <source>
        <dbReference type="ARBA" id="ARBA00023136"/>
    </source>
</evidence>
<evidence type="ECO:0000313" key="7">
    <source>
        <dbReference type="Proteomes" id="UP000824261"/>
    </source>
</evidence>
<dbReference type="Proteomes" id="UP000824261">
    <property type="component" value="Unassembled WGS sequence"/>
</dbReference>
<evidence type="ECO:0000256" key="2">
    <source>
        <dbReference type="ARBA" id="ARBA00022692"/>
    </source>
</evidence>
<feature type="transmembrane region" description="Helical" evidence="5">
    <location>
        <begin position="97"/>
        <end position="119"/>
    </location>
</feature>
<evidence type="ECO:0000313" key="6">
    <source>
        <dbReference type="EMBL" id="HIR02022.1"/>
    </source>
</evidence>
<feature type="transmembrane region" description="Helical" evidence="5">
    <location>
        <begin position="187"/>
        <end position="209"/>
    </location>
</feature>
<dbReference type="InterPro" id="IPR052951">
    <property type="entry name" value="Tellurite_res_ion_channel"/>
</dbReference>
<comment type="caution">
    <text evidence="6">The sequence shown here is derived from an EMBL/GenBank/DDBJ whole genome shotgun (WGS) entry which is preliminary data.</text>
</comment>
<dbReference type="PANTHER" id="PTHR37955">
    <property type="entry name" value="TELLURITE RESISTANCE PROTEIN TEHA"/>
    <property type="match status" value="1"/>
</dbReference>
<dbReference type="EMBL" id="DVGB01000089">
    <property type="protein sequence ID" value="HIR02022.1"/>
    <property type="molecule type" value="Genomic_DNA"/>
</dbReference>
<dbReference type="GO" id="GO:0046583">
    <property type="term" value="F:monoatomic cation efflux transmembrane transporter activity"/>
    <property type="evidence" value="ECO:0007669"/>
    <property type="project" value="TreeGrafter"/>
</dbReference>
<keyword evidence="3 5" id="KW-1133">Transmembrane helix</keyword>
<feature type="transmembrane region" description="Helical" evidence="5">
    <location>
        <begin position="248"/>
        <end position="267"/>
    </location>
</feature>
<name>A0A9D1A136_9ACTN</name>
<gene>
    <name evidence="6" type="ORF">IAA69_07165</name>
</gene>
<evidence type="ECO:0000256" key="5">
    <source>
        <dbReference type="SAM" id="Phobius"/>
    </source>
</evidence>
<reference evidence="6" key="1">
    <citation type="submission" date="2020-10" db="EMBL/GenBank/DDBJ databases">
        <authorList>
            <person name="Gilroy R."/>
        </authorList>
    </citation>
    <scope>NUCLEOTIDE SEQUENCE</scope>
    <source>
        <strain evidence="6">ChiGjej1B1-2707</strain>
    </source>
</reference>
<feature type="transmembrane region" description="Helical" evidence="5">
    <location>
        <begin position="157"/>
        <end position="175"/>
    </location>
</feature>
<dbReference type="CDD" id="cd09325">
    <property type="entry name" value="TDT_C4-dicarb_trans"/>
    <property type="match status" value="1"/>
</dbReference>
<reference evidence="6" key="2">
    <citation type="journal article" date="2021" name="PeerJ">
        <title>Extensive microbial diversity within the chicken gut microbiome revealed by metagenomics and culture.</title>
        <authorList>
            <person name="Gilroy R."/>
            <person name="Ravi A."/>
            <person name="Getino M."/>
            <person name="Pursley I."/>
            <person name="Horton D.L."/>
            <person name="Alikhan N.F."/>
            <person name="Baker D."/>
            <person name="Gharbi K."/>
            <person name="Hall N."/>
            <person name="Watson M."/>
            <person name="Adriaenssens E.M."/>
            <person name="Foster-Nyarko E."/>
            <person name="Jarju S."/>
            <person name="Secka A."/>
            <person name="Antonio M."/>
            <person name="Oren A."/>
            <person name="Chaudhuri R.R."/>
            <person name="La Ragione R."/>
            <person name="Hildebrand F."/>
            <person name="Pallen M.J."/>
        </authorList>
    </citation>
    <scope>NUCLEOTIDE SEQUENCE</scope>
    <source>
        <strain evidence="6">ChiGjej1B1-2707</strain>
    </source>
</reference>
<proteinExistence type="predicted"/>
<feature type="transmembrane region" description="Helical" evidence="5">
    <location>
        <begin position="279"/>
        <end position="300"/>
    </location>
</feature>
<sequence>MAKKTLLAIVKSTPIPAAGVALGVVSLGSLHGALFPVVQAACAAMALVLAILVIAKIALFPNLFKSDMNSPVVAGTFATLFMCAMQLASYASPFLGLGAFAVWAVAVSCHALLICWFTWRFVRGFKLQNVFTSWFVAYVGIIVATLTSPAFGLEALGFSIFCFGFACYLILLAVVTARHVRHRLPEAAAPTFCIYAAPMSLSLAGYLAVADEPNVLFVIALTVFAQCFLAVVVAQLPRLLRLPFYPSYAAMTFPFVICATALGKALACLTDASWAVPHALFFLADIEAVLATVMVCYVLARYVHHIVRAARAEHCLRTVAQASANTAASPACSFGEHAVH</sequence>
<dbReference type="AlphaFoldDB" id="A0A9D1A136"/>
<dbReference type="GO" id="GO:0005886">
    <property type="term" value="C:plasma membrane"/>
    <property type="evidence" value="ECO:0007669"/>
    <property type="project" value="TreeGrafter"/>
</dbReference>
<feature type="transmembrane region" description="Helical" evidence="5">
    <location>
        <begin position="72"/>
        <end position="91"/>
    </location>
</feature>
<dbReference type="Gene3D" id="1.50.10.150">
    <property type="entry name" value="Voltage-dependent anion channel"/>
    <property type="match status" value="1"/>
</dbReference>
<comment type="subcellular location">
    <subcellularLocation>
        <location evidence="1">Membrane</location>
        <topology evidence="1">Multi-pass membrane protein</topology>
    </subcellularLocation>
</comment>
<dbReference type="PANTHER" id="PTHR37955:SF1">
    <property type="entry name" value="DEP DOMAIN-CONTAINING PROTEIN"/>
    <property type="match status" value="1"/>
</dbReference>
<evidence type="ECO:0000256" key="3">
    <source>
        <dbReference type="ARBA" id="ARBA00022989"/>
    </source>
</evidence>
<feature type="transmembrane region" description="Helical" evidence="5">
    <location>
        <begin position="33"/>
        <end position="60"/>
    </location>
</feature>
<feature type="transmembrane region" description="Helical" evidence="5">
    <location>
        <begin position="131"/>
        <end position="151"/>
    </location>
</feature>